<evidence type="ECO:0000256" key="2">
    <source>
        <dbReference type="ARBA" id="ARBA00022664"/>
    </source>
</evidence>
<keyword evidence="3" id="KW-0747">Spliceosome</keyword>
<evidence type="ECO:0000256" key="7">
    <source>
        <dbReference type="SAM" id="MobiDB-lite"/>
    </source>
</evidence>
<keyword evidence="2" id="KW-0507">mRNA processing</keyword>
<feature type="region of interest" description="Disordered" evidence="7">
    <location>
        <begin position="101"/>
        <end position="122"/>
    </location>
</feature>
<dbReference type="PROSITE" id="PS50128">
    <property type="entry name" value="SURP"/>
    <property type="match status" value="2"/>
</dbReference>
<dbReference type="SUPFAM" id="SSF109905">
    <property type="entry name" value="Surp module (SWAP domain)"/>
    <property type="match status" value="2"/>
</dbReference>
<feature type="domain" description="SURP motif" evidence="8">
    <location>
        <begin position="139"/>
        <end position="181"/>
    </location>
</feature>
<dbReference type="GO" id="GO:0003723">
    <property type="term" value="F:RNA binding"/>
    <property type="evidence" value="ECO:0007669"/>
    <property type="project" value="InterPro"/>
</dbReference>
<comment type="subcellular location">
    <subcellularLocation>
        <location evidence="1">Nucleus</location>
    </subcellularLocation>
</comment>
<organism evidence="9 10">
    <name type="scientific">Baudoinia panamericana (strain UAMH 10762)</name>
    <name type="common">Angels' share fungus</name>
    <name type="synonym">Baudoinia compniacensis (strain UAMH 10762)</name>
    <dbReference type="NCBI Taxonomy" id="717646"/>
    <lineage>
        <taxon>Eukaryota</taxon>
        <taxon>Fungi</taxon>
        <taxon>Dikarya</taxon>
        <taxon>Ascomycota</taxon>
        <taxon>Pezizomycotina</taxon>
        <taxon>Dothideomycetes</taxon>
        <taxon>Dothideomycetidae</taxon>
        <taxon>Mycosphaerellales</taxon>
        <taxon>Teratosphaeriaceae</taxon>
        <taxon>Baudoinia</taxon>
    </lineage>
</organism>
<evidence type="ECO:0000256" key="1">
    <source>
        <dbReference type="ARBA" id="ARBA00004123"/>
    </source>
</evidence>
<dbReference type="KEGG" id="bcom:BAUCODRAFT_429022"/>
<dbReference type="InterPro" id="IPR000061">
    <property type="entry name" value="Surp"/>
</dbReference>
<dbReference type="OMA" id="VKYQEQQ"/>
<proteinExistence type="predicted"/>
<evidence type="ECO:0000256" key="3">
    <source>
        <dbReference type="ARBA" id="ARBA00022728"/>
    </source>
</evidence>
<feature type="compositionally biased region" description="Pro residues" evidence="7">
    <location>
        <begin position="325"/>
        <end position="345"/>
    </location>
</feature>
<dbReference type="GO" id="GO:0000381">
    <property type="term" value="P:regulation of alternative mRNA splicing, via spliceosome"/>
    <property type="evidence" value="ECO:0007669"/>
    <property type="project" value="TreeGrafter"/>
</dbReference>
<dbReference type="Pfam" id="PF12230">
    <property type="entry name" value="PRP21_like_P"/>
    <property type="match status" value="1"/>
</dbReference>
<protein>
    <recommendedName>
        <fullName evidence="8">SURP motif domain-containing protein</fullName>
    </recommendedName>
</protein>
<dbReference type="FunFam" id="1.10.10.790:FF:000001">
    <property type="entry name" value="Splicing factor 3a, subunit 1"/>
    <property type="match status" value="1"/>
</dbReference>
<dbReference type="OrthoDB" id="447637at2759"/>
<keyword evidence="10" id="KW-1185">Reference proteome</keyword>
<feature type="region of interest" description="Disordered" evidence="7">
    <location>
        <begin position="315"/>
        <end position="372"/>
    </location>
</feature>
<dbReference type="GO" id="GO:0071013">
    <property type="term" value="C:catalytic step 2 spliceosome"/>
    <property type="evidence" value="ECO:0007669"/>
    <property type="project" value="TreeGrafter"/>
</dbReference>
<feature type="region of interest" description="Disordered" evidence="7">
    <location>
        <begin position="495"/>
        <end position="534"/>
    </location>
</feature>
<dbReference type="GO" id="GO:0045292">
    <property type="term" value="P:mRNA cis splicing, via spliceosome"/>
    <property type="evidence" value="ECO:0007669"/>
    <property type="project" value="InterPro"/>
</dbReference>
<dbReference type="PANTHER" id="PTHR15316">
    <property type="entry name" value="SPLICEOSOME ASSOCIATED PROTEIN 114/SWAP SPLICING FACTOR-RELATED"/>
    <property type="match status" value="1"/>
</dbReference>
<accession>M2NHM3</accession>
<dbReference type="PANTHER" id="PTHR15316:SF1">
    <property type="entry name" value="SPLICING FACTOR 3A SUBUNIT 1"/>
    <property type="match status" value="1"/>
</dbReference>
<evidence type="ECO:0000313" key="10">
    <source>
        <dbReference type="Proteomes" id="UP000011761"/>
    </source>
</evidence>
<dbReference type="GO" id="GO:0005686">
    <property type="term" value="C:U2 snRNP"/>
    <property type="evidence" value="ECO:0007669"/>
    <property type="project" value="TreeGrafter"/>
</dbReference>
<gene>
    <name evidence="9" type="ORF">BAUCODRAFT_429022</name>
</gene>
<dbReference type="GeneID" id="19114241"/>
<dbReference type="STRING" id="717646.M2NHM3"/>
<sequence>MAATTDAKTDSKDIIDEIASRAPSGLLIPSKQIRNQIEKTAGYVARNGQTFEDKLRNSGTVKLSFLQSDDPYLAYYQWRLSEIRAGKGNLISAGRENEIVQGQTGVSGRGREERKGPEKPEEFQFSARMPNISAQDLEVVKLTALWVAKNGRAFMSQLAQREAGNFQFDFLRPQHSLYQFFSRLVDQYTELIQGESVDGGRPQKKRITELEANVSNRFRVLERAKKRAEWVKWQEAQKVAKDEAEEKEKVAYAQIDWHDFTVVETVLFTEEDDSMDLPPPTTLNDLQSASLEQKAAMSIRPDRRIEEAMPTFNDYDQFYGQPQQPQQPSPYPQAPQIQMPPPPPQQAYAHAHAHATPPATTPYQPPPQNMDPEATRLASLRADRDRARAAQEAARSAPANLKIRDTNTYIPRAAAQQSRQQQPPNTSLCPNCGTWIANSEIEQHMRIELMDPNWRDQHRVNVQRSALTNLSTREVAGNLKRLASQRTDVFEERAGKRVEGEVGAQDAGGGVGGGGDGGQMMGVGVQAPEGMGRPVTDVQEQIRQLHQKYKT</sequence>
<feature type="compositionally biased region" description="Gly residues" evidence="7">
    <location>
        <begin position="506"/>
        <end position="521"/>
    </location>
</feature>
<feature type="compositionally biased region" description="Pro residues" evidence="7">
    <location>
        <begin position="359"/>
        <end position="369"/>
    </location>
</feature>
<dbReference type="eggNOG" id="KOG0007">
    <property type="taxonomic scope" value="Eukaryota"/>
</dbReference>
<dbReference type="InterPro" id="IPR035967">
    <property type="entry name" value="SWAP/Surp_sf"/>
</dbReference>
<name>M2NHM3_BAUPA</name>
<dbReference type="InterPro" id="IPR022030">
    <property type="entry name" value="SF3A1_dom"/>
</dbReference>
<keyword evidence="5" id="KW-0508">mRNA splicing</keyword>
<dbReference type="RefSeq" id="XP_007675096.1">
    <property type="nucleotide sequence ID" value="XM_007676906.1"/>
</dbReference>
<keyword evidence="4" id="KW-0677">Repeat</keyword>
<dbReference type="Pfam" id="PF01805">
    <property type="entry name" value="Surp"/>
    <property type="match status" value="2"/>
</dbReference>
<dbReference type="Gene3D" id="1.10.10.790">
    <property type="entry name" value="Surp module"/>
    <property type="match status" value="2"/>
</dbReference>
<reference evidence="9 10" key="1">
    <citation type="journal article" date="2012" name="PLoS Pathog.">
        <title>Diverse lifestyles and strategies of plant pathogenesis encoded in the genomes of eighteen Dothideomycetes fungi.</title>
        <authorList>
            <person name="Ohm R.A."/>
            <person name="Feau N."/>
            <person name="Henrissat B."/>
            <person name="Schoch C.L."/>
            <person name="Horwitz B.A."/>
            <person name="Barry K.W."/>
            <person name="Condon B.J."/>
            <person name="Copeland A.C."/>
            <person name="Dhillon B."/>
            <person name="Glaser F."/>
            <person name="Hesse C.N."/>
            <person name="Kosti I."/>
            <person name="LaButti K."/>
            <person name="Lindquist E.A."/>
            <person name="Lucas S."/>
            <person name="Salamov A.A."/>
            <person name="Bradshaw R.E."/>
            <person name="Ciuffetti L."/>
            <person name="Hamelin R.C."/>
            <person name="Kema G.H.J."/>
            <person name="Lawrence C."/>
            <person name="Scott J.A."/>
            <person name="Spatafora J.W."/>
            <person name="Turgeon B.G."/>
            <person name="de Wit P.J.G.M."/>
            <person name="Zhong S."/>
            <person name="Goodwin S.B."/>
            <person name="Grigoriev I.V."/>
        </authorList>
    </citation>
    <scope>NUCLEOTIDE SEQUENCE [LARGE SCALE GENOMIC DNA]</scope>
    <source>
        <strain evidence="9 10">UAMH 10762</strain>
    </source>
</reference>
<feature type="compositionally biased region" description="Basic and acidic residues" evidence="7">
    <location>
        <begin position="109"/>
        <end position="122"/>
    </location>
</feature>
<evidence type="ECO:0000313" key="9">
    <source>
        <dbReference type="EMBL" id="EMC98525.1"/>
    </source>
</evidence>
<feature type="compositionally biased region" description="Low complexity" evidence="7">
    <location>
        <begin position="346"/>
        <end position="358"/>
    </location>
</feature>
<keyword evidence="6" id="KW-0539">Nucleus</keyword>
<dbReference type="InterPro" id="IPR045146">
    <property type="entry name" value="SF3A1"/>
</dbReference>
<evidence type="ECO:0000259" key="8">
    <source>
        <dbReference type="PROSITE" id="PS50128"/>
    </source>
</evidence>
<dbReference type="GO" id="GO:0071004">
    <property type="term" value="C:U2-type prespliceosome"/>
    <property type="evidence" value="ECO:0007669"/>
    <property type="project" value="TreeGrafter"/>
</dbReference>
<feature type="domain" description="SURP motif" evidence="8">
    <location>
        <begin position="36"/>
        <end position="76"/>
    </location>
</feature>
<dbReference type="AlphaFoldDB" id="M2NHM3"/>
<dbReference type="HOGENOM" id="CLU_013259_3_1_1"/>
<evidence type="ECO:0000256" key="6">
    <source>
        <dbReference type="ARBA" id="ARBA00023242"/>
    </source>
</evidence>
<dbReference type="SMART" id="SM00648">
    <property type="entry name" value="SWAP"/>
    <property type="match status" value="2"/>
</dbReference>
<dbReference type="EMBL" id="KB445553">
    <property type="protein sequence ID" value="EMC98525.1"/>
    <property type="molecule type" value="Genomic_DNA"/>
</dbReference>
<dbReference type="Proteomes" id="UP000011761">
    <property type="component" value="Unassembled WGS sequence"/>
</dbReference>
<evidence type="ECO:0000256" key="4">
    <source>
        <dbReference type="ARBA" id="ARBA00022737"/>
    </source>
</evidence>
<evidence type="ECO:0000256" key="5">
    <source>
        <dbReference type="ARBA" id="ARBA00023187"/>
    </source>
</evidence>